<reference evidence="2 3" key="1">
    <citation type="journal article" date="2023" name="Plants (Basel)">
        <title>Bridging the Gap: Combining Genomics and Transcriptomics Approaches to Understand Stylosanthes scabra, an Orphan Legume from the Brazilian Caatinga.</title>
        <authorList>
            <person name="Ferreira-Neto J.R.C."/>
            <person name="da Silva M.D."/>
            <person name="Binneck E."/>
            <person name="de Melo N.F."/>
            <person name="da Silva R.H."/>
            <person name="de Melo A.L.T.M."/>
            <person name="Pandolfi V."/>
            <person name="Bustamante F.O."/>
            <person name="Brasileiro-Vidal A.C."/>
            <person name="Benko-Iseppon A.M."/>
        </authorList>
    </citation>
    <scope>NUCLEOTIDE SEQUENCE [LARGE SCALE GENOMIC DNA]</scope>
    <source>
        <tissue evidence="2">Leaves</tissue>
    </source>
</reference>
<keyword evidence="1" id="KW-0732">Signal</keyword>
<feature type="non-terminal residue" evidence="2">
    <location>
        <position position="1"/>
    </location>
</feature>
<keyword evidence="3" id="KW-1185">Reference proteome</keyword>
<protein>
    <recommendedName>
        <fullName evidence="4">Secreted protein</fullName>
    </recommendedName>
</protein>
<feature type="chain" id="PRO_5045057982" description="Secreted protein" evidence="1">
    <location>
        <begin position="20"/>
        <end position="104"/>
    </location>
</feature>
<feature type="signal peptide" evidence="1">
    <location>
        <begin position="1"/>
        <end position="19"/>
    </location>
</feature>
<evidence type="ECO:0000313" key="3">
    <source>
        <dbReference type="Proteomes" id="UP001341840"/>
    </source>
</evidence>
<gene>
    <name evidence="2" type="ORF">PIB30_099100</name>
</gene>
<name>A0ABU6WZU7_9FABA</name>
<proteinExistence type="predicted"/>
<accession>A0ABU6WZU7</accession>
<sequence>HLPVVWTLLLFLFLPPTGPTWSPSTAFKPERVIVVGGSKNGPSRKRRLSSSPVTAKTLRRYCLCCVAIRHVRTRVSSLSSLTQRDAQRSSRETVAAMCLWFRRP</sequence>
<evidence type="ECO:0000313" key="2">
    <source>
        <dbReference type="EMBL" id="MED6189758.1"/>
    </source>
</evidence>
<comment type="caution">
    <text evidence="2">The sequence shown here is derived from an EMBL/GenBank/DDBJ whole genome shotgun (WGS) entry which is preliminary data.</text>
</comment>
<dbReference type="EMBL" id="JASCZI010183850">
    <property type="protein sequence ID" value="MED6189758.1"/>
    <property type="molecule type" value="Genomic_DNA"/>
</dbReference>
<dbReference type="Proteomes" id="UP001341840">
    <property type="component" value="Unassembled WGS sequence"/>
</dbReference>
<organism evidence="2 3">
    <name type="scientific">Stylosanthes scabra</name>
    <dbReference type="NCBI Taxonomy" id="79078"/>
    <lineage>
        <taxon>Eukaryota</taxon>
        <taxon>Viridiplantae</taxon>
        <taxon>Streptophyta</taxon>
        <taxon>Embryophyta</taxon>
        <taxon>Tracheophyta</taxon>
        <taxon>Spermatophyta</taxon>
        <taxon>Magnoliopsida</taxon>
        <taxon>eudicotyledons</taxon>
        <taxon>Gunneridae</taxon>
        <taxon>Pentapetalae</taxon>
        <taxon>rosids</taxon>
        <taxon>fabids</taxon>
        <taxon>Fabales</taxon>
        <taxon>Fabaceae</taxon>
        <taxon>Papilionoideae</taxon>
        <taxon>50 kb inversion clade</taxon>
        <taxon>dalbergioids sensu lato</taxon>
        <taxon>Dalbergieae</taxon>
        <taxon>Pterocarpus clade</taxon>
        <taxon>Stylosanthes</taxon>
    </lineage>
</organism>
<evidence type="ECO:0000256" key="1">
    <source>
        <dbReference type="SAM" id="SignalP"/>
    </source>
</evidence>
<evidence type="ECO:0008006" key="4">
    <source>
        <dbReference type="Google" id="ProtNLM"/>
    </source>
</evidence>